<dbReference type="AlphaFoldDB" id="A0A511J3F2"/>
<evidence type="ECO:0000313" key="1">
    <source>
        <dbReference type="EMBL" id="GEL92515.1"/>
    </source>
</evidence>
<evidence type="ECO:0000313" key="2">
    <source>
        <dbReference type="Proteomes" id="UP000321830"/>
    </source>
</evidence>
<gene>
    <name evidence="1" type="ORF">EVI01_18520</name>
</gene>
<accession>A0A511J3F2</accession>
<dbReference type="RefSeq" id="WP_010750665.1">
    <property type="nucleotide sequence ID" value="NZ_BJWF01000025.1"/>
</dbReference>
<dbReference type="Proteomes" id="UP000321830">
    <property type="component" value="Unassembled WGS sequence"/>
</dbReference>
<dbReference type="EMBL" id="BJWF01000025">
    <property type="protein sequence ID" value="GEL92515.1"/>
    <property type="molecule type" value="Genomic_DNA"/>
</dbReference>
<proteinExistence type="predicted"/>
<sequence>MDFIDCSIYGVVEKEQSSGEFLRFIVTDIYKTAEELKAFLKLNKHCLVEKLEEGHIVPELLLKSNQTIADFIFEENFKVVNAIIKTKTGKRLAKTVVDFEDRDIVQDIHTLYQNINIVQLTDFF</sequence>
<organism evidence="1 2">
    <name type="scientific">Enterococcus villorum</name>
    <dbReference type="NCBI Taxonomy" id="112904"/>
    <lineage>
        <taxon>Bacteria</taxon>
        <taxon>Bacillati</taxon>
        <taxon>Bacillota</taxon>
        <taxon>Bacilli</taxon>
        <taxon>Lactobacillales</taxon>
        <taxon>Enterococcaceae</taxon>
        <taxon>Enterococcus</taxon>
    </lineage>
</organism>
<name>A0A511J3F2_9ENTE</name>
<reference evidence="1 2" key="1">
    <citation type="submission" date="2019-07" db="EMBL/GenBank/DDBJ databases">
        <title>Whole genome shotgun sequence of Enterococcus villorum NBRC 100699.</title>
        <authorList>
            <person name="Hosoyama A."/>
            <person name="Uohara A."/>
            <person name="Ohji S."/>
            <person name="Ichikawa N."/>
        </authorList>
    </citation>
    <scope>NUCLEOTIDE SEQUENCE [LARGE SCALE GENOMIC DNA]</scope>
    <source>
        <strain evidence="1 2">NBRC 100699</strain>
    </source>
</reference>
<protein>
    <submittedName>
        <fullName evidence="1">Uncharacterized protein</fullName>
    </submittedName>
</protein>
<comment type="caution">
    <text evidence="1">The sequence shown here is derived from an EMBL/GenBank/DDBJ whole genome shotgun (WGS) entry which is preliminary data.</text>
</comment>